<name>A0A9P4NZG8_9PEZI</name>
<evidence type="ECO:0000256" key="2">
    <source>
        <dbReference type="SAM" id="Phobius"/>
    </source>
</evidence>
<sequence length="282" mass="30892">MIIIPNIFNERFGVHKDNEPLVAISTTSGGFDYLNIVTLRSTPTVAPDRAVRKVARLNNARYYLFHGPNSLSNSSTTSSPSTTSESSTFSKIKRNDVSGYEADKHYHSYPSYGDNKATQNEEDRTTTLKNSVSYVSSYITTRQPEVSTLSASPVSSYASTHQPGISSLPAFPNSTVTVEDVVDGVYVPSPEQQAAELDPEPPYVEPLHGMKWNYIVGVILGGLVLGCIIFYLTAKVVKKRKAKKLAAANRDSAATTAPLYRQSAMSERGESIYISMESFRKA</sequence>
<dbReference type="EMBL" id="MU007016">
    <property type="protein sequence ID" value="KAF2434462.1"/>
    <property type="molecule type" value="Genomic_DNA"/>
</dbReference>
<keyword evidence="2" id="KW-1133">Transmembrane helix</keyword>
<evidence type="ECO:0000313" key="3">
    <source>
        <dbReference type="EMBL" id="KAF2434462.1"/>
    </source>
</evidence>
<dbReference type="Proteomes" id="UP000800235">
    <property type="component" value="Unassembled WGS sequence"/>
</dbReference>
<feature type="region of interest" description="Disordered" evidence="1">
    <location>
        <begin position="69"/>
        <end position="90"/>
    </location>
</feature>
<feature type="region of interest" description="Disordered" evidence="1">
    <location>
        <begin position="103"/>
        <end position="128"/>
    </location>
</feature>
<reference evidence="3" key="1">
    <citation type="journal article" date="2020" name="Stud. Mycol.">
        <title>101 Dothideomycetes genomes: a test case for predicting lifestyles and emergence of pathogens.</title>
        <authorList>
            <person name="Haridas S."/>
            <person name="Albert R."/>
            <person name="Binder M."/>
            <person name="Bloem J."/>
            <person name="Labutti K."/>
            <person name="Salamov A."/>
            <person name="Andreopoulos B."/>
            <person name="Baker S."/>
            <person name="Barry K."/>
            <person name="Bills G."/>
            <person name="Bluhm B."/>
            <person name="Cannon C."/>
            <person name="Castanera R."/>
            <person name="Culley D."/>
            <person name="Daum C."/>
            <person name="Ezra D."/>
            <person name="Gonzalez J."/>
            <person name="Henrissat B."/>
            <person name="Kuo A."/>
            <person name="Liang C."/>
            <person name="Lipzen A."/>
            <person name="Lutzoni F."/>
            <person name="Magnuson J."/>
            <person name="Mondo S."/>
            <person name="Nolan M."/>
            <person name="Ohm R."/>
            <person name="Pangilinan J."/>
            <person name="Park H.-J."/>
            <person name="Ramirez L."/>
            <person name="Alfaro M."/>
            <person name="Sun H."/>
            <person name="Tritt A."/>
            <person name="Yoshinaga Y."/>
            <person name="Zwiers L.-H."/>
            <person name="Turgeon B."/>
            <person name="Goodwin S."/>
            <person name="Spatafora J."/>
            <person name="Crous P."/>
            <person name="Grigoriev I."/>
        </authorList>
    </citation>
    <scope>NUCLEOTIDE SEQUENCE</scope>
    <source>
        <strain evidence="3">CBS 130266</strain>
    </source>
</reference>
<evidence type="ECO:0000256" key="1">
    <source>
        <dbReference type="SAM" id="MobiDB-lite"/>
    </source>
</evidence>
<protein>
    <submittedName>
        <fullName evidence="3">Uncharacterized protein</fullName>
    </submittedName>
</protein>
<feature type="transmembrane region" description="Helical" evidence="2">
    <location>
        <begin position="212"/>
        <end position="234"/>
    </location>
</feature>
<keyword evidence="2" id="KW-0472">Membrane</keyword>
<accession>A0A9P4NZG8</accession>
<feature type="compositionally biased region" description="Low complexity" evidence="1">
    <location>
        <begin position="70"/>
        <end position="90"/>
    </location>
</feature>
<comment type="caution">
    <text evidence="3">The sequence shown here is derived from an EMBL/GenBank/DDBJ whole genome shotgun (WGS) entry which is preliminary data.</text>
</comment>
<evidence type="ECO:0000313" key="4">
    <source>
        <dbReference type="Proteomes" id="UP000800235"/>
    </source>
</evidence>
<keyword evidence="2" id="KW-0812">Transmembrane</keyword>
<organism evidence="3 4">
    <name type="scientific">Tothia fuscella</name>
    <dbReference type="NCBI Taxonomy" id="1048955"/>
    <lineage>
        <taxon>Eukaryota</taxon>
        <taxon>Fungi</taxon>
        <taxon>Dikarya</taxon>
        <taxon>Ascomycota</taxon>
        <taxon>Pezizomycotina</taxon>
        <taxon>Dothideomycetes</taxon>
        <taxon>Pleosporomycetidae</taxon>
        <taxon>Venturiales</taxon>
        <taxon>Cylindrosympodiaceae</taxon>
        <taxon>Tothia</taxon>
    </lineage>
</organism>
<dbReference type="AlphaFoldDB" id="A0A9P4NZG8"/>
<proteinExistence type="predicted"/>
<keyword evidence="4" id="KW-1185">Reference proteome</keyword>
<gene>
    <name evidence="3" type="ORF">EJ08DRAFT_693499</name>
</gene>